<keyword evidence="3" id="KW-1185">Reference proteome</keyword>
<evidence type="ECO:0000256" key="1">
    <source>
        <dbReference type="SAM" id="MobiDB-lite"/>
    </source>
</evidence>
<name>A0A085LN90_9BILA</name>
<feature type="region of interest" description="Disordered" evidence="1">
    <location>
        <begin position="130"/>
        <end position="176"/>
    </location>
</feature>
<dbReference type="EMBL" id="KL363372">
    <property type="protein sequence ID" value="KFD46436.1"/>
    <property type="molecule type" value="Genomic_DNA"/>
</dbReference>
<feature type="compositionally biased region" description="Basic and acidic residues" evidence="1">
    <location>
        <begin position="132"/>
        <end position="146"/>
    </location>
</feature>
<evidence type="ECO:0000313" key="2">
    <source>
        <dbReference type="EMBL" id="KFD46436.1"/>
    </source>
</evidence>
<protein>
    <submittedName>
        <fullName evidence="2">Uncharacterized protein</fullName>
    </submittedName>
</protein>
<dbReference type="AlphaFoldDB" id="A0A085LN90"/>
<proteinExistence type="predicted"/>
<evidence type="ECO:0000313" key="3">
    <source>
        <dbReference type="Proteomes" id="UP000030764"/>
    </source>
</evidence>
<feature type="region of interest" description="Disordered" evidence="1">
    <location>
        <begin position="40"/>
        <end position="73"/>
    </location>
</feature>
<gene>
    <name evidence="2" type="ORF">M513_12701</name>
</gene>
<dbReference type="Proteomes" id="UP000030764">
    <property type="component" value="Unassembled WGS sequence"/>
</dbReference>
<accession>A0A085LN90</accession>
<reference evidence="2 3" key="1">
    <citation type="journal article" date="2014" name="Nat. Genet.">
        <title>Genome and transcriptome of the porcine whipworm Trichuris suis.</title>
        <authorList>
            <person name="Jex A.R."/>
            <person name="Nejsum P."/>
            <person name="Schwarz E.M."/>
            <person name="Hu L."/>
            <person name="Young N.D."/>
            <person name="Hall R.S."/>
            <person name="Korhonen P.K."/>
            <person name="Liao S."/>
            <person name="Thamsborg S."/>
            <person name="Xia J."/>
            <person name="Xu P."/>
            <person name="Wang S."/>
            <person name="Scheerlinck J.P."/>
            <person name="Hofmann A."/>
            <person name="Sternberg P.W."/>
            <person name="Wang J."/>
            <person name="Gasser R.B."/>
        </authorList>
    </citation>
    <scope>NUCLEOTIDE SEQUENCE [LARGE SCALE GENOMIC DNA]</scope>
    <source>
        <strain evidence="2">DCEP-RM93M</strain>
    </source>
</reference>
<organism evidence="2 3">
    <name type="scientific">Trichuris suis</name>
    <name type="common">pig whipworm</name>
    <dbReference type="NCBI Taxonomy" id="68888"/>
    <lineage>
        <taxon>Eukaryota</taxon>
        <taxon>Metazoa</taxon>
        <taxon>Ecdysozoa</taxon>
        <taxon>Nematoda</taxon>
        <taxon>Enoplea</taxon>
        <taxon>Dorylaimia</taxon>
        <taxon>Trichinellida</taxon>
        <taxon>Trichuridae</taxon>
        <taxon>Trichuris</taxon>
    </lineage>
</organism>
<sequence>MVRPREHSFPRQDFVHSGFRLRDFVIRDFVIRDSDRHPSRVTRRNARSGVSVSSDVAEEDDLGHCSPPRSPVEVSVPARADGCVTNPDLDAVANWQRSKSALHTTPWQCRRLCQTAATCAAKTSSLPSSVSLHEDVFQSEKGEPKAKQAVPSQNDDAEEQVRSVKQTGSRDRADGWISELTASPQATLLPAPPSWLREIAPAVNIQPFVGDPLQWDMFISSFKSLVHDVVGSDAQRLAILR</sequence>